<dbReference type="SUPFAM" id="SSF47336">
    <property type="entry name" value="ACP-like"/>
    <property type="match status" value="1"/>
</dbReference>
<keyword evidence="5" id="KW-1185">Reference proteome</keyword>
<evidence type="ECO:0000313" key="4">
    <source>
        <dbReference type="EMBL" id="TNM44137.1"/>
    </source>
</evidence>
<name>A0A5C4W7C7_9ACTN</name>
<keyword evidence="2" id="KW-0597">Phosphoprotein</keyword>
<dbReference type="Gene3D" id="1.10.1200.10">
    <property type="entry name" value="ACP-like"/>
    <property type="match status" value="1"/>
</dbReference>
<sequence length="99" mass="10684">MWWAPPNESEVRFPVASPRIAAENVIREFLGRIKKDPASPLDAPLYADGVGLDSLETAELSALLEDEFGSDPFSSADELPQTLAEVLDHYGAAVEAEAV</sequence>
<dbReference type="EMBL" id="VDMP01000018">
    <property type="protein sequence ID" value="TNM44137.1"/>
    <property type="molecule type" value="Genomic_DNA"/>
</dbReference>
<dbReference type="PROSITE" id="PS50075">
    <property type="entry name" value="CARRIER"/>
    <property type="match status" value="1"/>
</dbReference>
<organism evidence="4 5">
    <name type="scientific">Nocardioides albidus</name>
    <dbReference type="NCBI Taxonomy" id="1517589"/>
    <lineage>
        <taxon>Bacteria</taxon>
        <taxon>Bacillati</taxon>
        <taxon>Actinomycetota</taxon>
        <taxon>Actinomycetes</taxon>
        <taxon>Propionibacteriales</taxon>
        <taxon>Nocardioidaceae</taxon>
        <taxon>Nocardioides</taxon>
    </lineage>
</organism>
<feature type="domain" description="Carrier" evidence="3">
    <location>
        <begin position="17"/>
        <end position="94"/>
    </location>
</feature>
<dbReference type="AlphaFoldDB" id="A0A5C4W7C7"/>
<dbReference type="PROSITE" id="PS00012">
    <property type="entry name" value="PHOSPHOPANTETHEINE"/>
    <property type="match status" value="1"/>
</dbReference>
<dbReference type="Pfam" id="PF00550">
    <property type="entry name" value="PP-binding"/>
    <property type="match status" value="1"/>
</dbReference>
<evidence type="ECO:0000256" key="2">
    <source>
        <dbReference type="ARBA" id="ARBA00022553"/>
    </source>
</evidence>
<reference evidence="4 5" key="1">
    <citation type="journal article" date="2016" name="Int. J. Syst. Evol. Microbiol.">
        <title>Nocardioides albidus sp. nov., an actinobacterium isolated from garden soil.</title>
        <authorList>
            <person name="Singh H."/>
            <person name="Du J."/>
            <person name="Trinh H."/>
            <person name="Won K."/>
            <person name="Yang J.E."/>
            <person name="Yin C."/>
            <person name="Kook M."/>
            <person name="Yi T.H."/>
        </authorList>
    </citation>
    <scope>NUCLEOTIDE SEQUENCE [LARGE SCALE GENOMIC DNA]</scope>
    <source>
        <strain evidence="4 5">CCTCC AB 2015297</strain>
    </source>
</reference>
<keyword evidence="1" id="KW-0596">Phosphopantetheine</keyword>
<accession>A0A5C4W7C7</accession>
<dbReference type="InterPro" id="IPR009081">
    <property type="entry name" value="PP-bd_ACP"/>
</dbReference>
<dbReference type="InterPro" id="IPR006162">
    <property type="entry name" value="Ppantetheine_attach_site"/>
</dbReference>
<evidence type="ECO:0000256" key="1">
    <source>
        <dbReference type="ARBA" id="ARBA00022450"/>
    </source>
</evidence>
<comment type="caution">
    <text evidence="4">The sequence shown here is derived from an EMBL/GenBank/DDBJ whole genome shotgun (WGS) entry which is preliminary data.</text>
</comment>
<evidence type="ECO:0000259" key="3">
    <source>
        <dbReference type="PROSITE" id="PS50075"/>
    </source>
</evidence>
<evidence type="ECO:0000313" key="5">
    <source>
        <dbReference type="Proteomes" id="UP000313231"/>
    </source>
</evidence>
<gene>
    <name evidence="4" type="ORF">FHP29_05345</name>
</gene>
<protein>
    <recommendedName>
        <fullName evidence="3">Carrier domain-containing protein</fullName>
    </recommendedName>
</protein>
<dbReference type="Proteomes" id="UP000313231">
    <property type="component" value="Unassembled WGS sequence"/>
</dbReference>
<dbReference type="InterPro" id="IPR036736">
    <property type="entry name" value="ACP-like_sf"/>
</dbReference>
<proteinExistence type="predicted"/>